<dbReference type="AlphaFoldDB" id="A0A1Z9Z395"/>
<evidence type="ECO:0000259" key="7">
    <source>
        <dbReference type="Pfam" id="PF00892"/>
    </source>
</evidence>
<evidence type="ECO:0000256" key="6">
    <source>
        <dbReference type="SAM" id="Phobius"/>
    </source>
</evidence>
<dbReference type="PANTHER" id="PTHR32322">
    <property type="entry name" value="INNER MEMBRANE TRANSPORTER"/>
    <property type="match status" value="1"/>
</dbReference>
<feature type="transmembrane region" description="Helical" evidence="6">
    <location>
        <begin position="69"/>
        <end position="88"/>
    </location>
</feature>
<keyword evidence="3 6" id="KW-0812">Transmembrane</keyword>
<dbReference type="RefSeq" id="WP_087619552.1">
    <property type="nucleotide sequence ID" value="NZ_NEXX01000001.1"/>
</dbReference>
<feature type="transmembrane region" description="Helical" evidence="6">
    <location>
        <begin position="277"/>
        <end position="299"/>
    </location>
</feature>
<protein>
    <submittedName>
        <fullName evidence="8">EamA family transporter</fullName>
    </submittedName>
</protein>
<evidence type="ECO:0000313" key="9">
    <source>
        <dbReference type="Proteomes" id="UP000196536"/>
    </source>
</evidence>
<evidence type="ECO:0000256" key="2">
    <source>
        <dbReference type="ARBA" id="ARBA00007362"/>
    </source>
</evidence>
<keyword evidence="5 6" id="KW-0472">Membrane</keyword>
<dbReference type="EMBL" id="NEXX01000001">
    <property type="protein sequence ID" value="OUY08897.1"/>
    <property type="molecule type" value="Genomic_DNA"/>
</dbReference>
<organism evidence="8 9">
    <name type="scientific">Acinetobacter populi</name>
    <dbReference type="NCBI Taxonomy" id="1582270"/>
    <lineage>
        <taxon>Bacteria</taxon>
        <taxon>Pseudomonadati</taxon>
        <taxon>Pseudomonadota</taxon>
        <taxon>Gammaproteobacteria</taxon>
        <taxon>Moraxellales</taxon>
        <taxon>Moraxellaceae</taxon>
        <taxon>Acinetobacter</taxon>
    </lineage>
</organism>
<feature type="domain" description="EamA" evidence="7">
    <location>
        <begin position="13"/>
        <end position="143"/>
    </location>
</feature>
<evidence type="ECO:0000256" key="5">
    <source>
        <dbReference type="ARBA" id="ARBA00023136"/>
    </source>
</evidence>
<dbReference type="GO" id="GO:0016020">
    <property type="term" value="C:membrane"/>
    <property type="evidence" value="ECO:0007669"/>
    <property type="project" value="UniProtKB-SubCell"/>
</dbReference>
<name>A0A1Z9Z395_9GAMM</name>
<dbReference type="Proteomes" id="UP000196536">
    <property type="component" value="Unassembled WGS sequence"/>
</dbReference>
<feature type="transmembrane region" description="Helical" evidence="6">
    <location>
        <begin position="39"/>
        <end position="57"/>
    </location>
</feature>
<dbReference type="PANTHER" id="PTHR32322:SF2">
    <property type="entry name" value="EAMA DOMAIN-CONTAINING PROTEIN"/>
    <property type="match status" value="1"/>
</dbReference>
<comment type="similarity">
    <text evidence="2">Belongs to the EamA transporter family.</text>
</comment>
<dbReference type="InterPro" id="IPR050638">
    <property type="entry name" value="AA-Vitamin_Transporters"/>
</dbReference>
<dbReference type="OrthoDB" id="184388at2"/>
<feature type="transmembrane region" description="Helical" evidence="6">
    <location>
        <begin position="252"/>
        <end position="271"/>
    </location>
</feature>
<feature type="transmembrane region" description="Helical" evidence="6">
    <location>
        <begin position="191"/>
        <end position="209"/>
    </location>
</feature>
<evidence type="ECO:0000256" key="4">
    <source>
        <dbReference type="ARBA" id="ARBA00022989"/>
    </source>
</evidence>
<feature type="transmembrane region" description="Helical" evidence="6">
    <location>
        <begin position="157"/>
        <end position="179"/>
    </location>
</feature>
<comment type="subcellular location">
    <subcellularLocation>
        <location evidence="1">Membrane</location>
        <topology evidence="1">Multi-pass membrane protein</topology>
    </subcellularLocation>
</comment>
<dbReference type="SUPFAM" id="SSF103481">
    <property type="entry name" value="Multidrug resistance efflux transporter EmrE"/>
    <property type="match status" value="2"/>
</dbReference>
<proteinExistence type="inferred from homology"/>
<reference evidence="8 9" key="1">
    <citation type="submission" date="2017-05" db="EMBL/GenBank/DDBJ databases">
        <title>Acinetobacter populi ANC 5415 (= PBJ7), whole genome shotgun sequencing project.</title>
        <authorList>
            <person name="Nemec A."/>
            <person name="Radolfova-Krizova L."/>
        </authorList>
    </citation>
    <scope>NUCLEOTIDE SEQUENCE [LARGE SCALE GENOMIC DNA]</scope>
    <source>
        <strain evidence="8 9">PBJ7</strain>
    </source>
</reference>
<accession>A0A1Z9Z395</accession>
<feature type="transmembrane region" description="Helical" evidence="6">
    <location>
        <begin position="100"/>
        <end position="119"/>
    </location>
</feature>
<comment type="caution">
    <text evidence="8">The sequence shown here is derived from an EMBL/GenBank/DDBJ whole genome shotgun (WGS) entry which is preliminary data.</text>
</comment>
<evidence type="ECO:0000256" key="3">
    <source>
        <dbReference type="ARBA" id="ARBA00022692"/>
    </source>
</evidence>
<sequence>MDQRKSIDTYATMFMMMLCAIWGIQQVAIKGIATEISPALQIAIRSIIAAILLWILMIYKKEYFTTSLVYYKSGLVVGILCALEFFFIAEGLRYTSASHMAVFLYAAPIFAAIGLQLFLPEEKLALLQWGGIMIAFSGVAIAFLFGQNLDTSNLNHIILGDFFGLLAGLAWGCTTVVVRSTALSSLPATHTLFYQLACAGGLLLLYACFSQQYHVHLTKSSSLSMLFQILVVAFLSYLTWFKLLKKYFASQLGTLSFLTPIFGVLAGVIMLGEKLELSFIIGSCLILIGIFMVNSYPWMKRKFI</sequence>
<dbReference type="InterPro" id="IPR037185">
    <property type="entry name" value="EmrE-like"/>
</dbReference>
<feature type="transmembrane region" description="Helical" evidence="6">
    <location>
        <begin position="221"/>
        <end position="240"/>
    </location>
</feature>
<keyword evidence="9" id="KW-1185">Reference proteome</keyword>
<dbReference type="InterPro" id="IPR000620">
    <property type="entry name" value="EamA_dom"/>
</dbReference>
<evidence type="ECO:0000313" key="8">
    <source>
        <dbReference type="EMBL" id="OUY08897.1"/>
    </source>
</evidence>
<feature type="domain" description="EamA" evidence="7">
    <location>
        <begin position="159"/>
        <end position="294"/>
    </location>
</feature>
<evidence type="ECO:0000256" key="1">
    <source>
        <dbReference type="ARBA" id="ARBA00004141"/>
    </source>
</evidence>
<keyword evidence="4 6" id="KW-1133">Transmembrane helix</keyword>
<dbReference type="Pfam" id="PF00892">
    <property type="entry name" value="EamA"/>
    <property type="match status" value="2"/>
</dbReference>
<gene>
    <name evidence="8" type="ORF">CAP51_04590</name>
</gene>
<feature type="transmembrane region" description="Helical" evidence="6">
    <location>
        <begin position="12"/>
        <end position="33"/>
    </location>
</feature>
<dbReference type="Gene3D" id="1.10.3730.20">
    <property type="match status" value="1"/>
</dbReference>
<feature type="transmembrane region" description="Helical" evidence="6">
    <location>
        <begin position="126"/>
        <end position="145"/>
    </location>
</feature>